<dbReference type="InterPro" id="IPR002347">
    <property type="entry name" value="SDR_fam"/>
</dbReference>
<dbReference type="PRINTS" id="PR00081">
    <property type="entry name" value="GDHRDH"/>
</dbReference>
<evidence type="ECO:0000313" key="5">
    <source>
        <dbReference type="EMBL" id="POE42766.1"/>
    </source>
</evidence>
<proteinExistence type="inferred from homology"/>
<dbReference type="PANTHER" id="PTHR42760">
    <property type="entry name" value="SHORT-CHAIN DEHYDROGENASES/REDUCTASES FAMILY MEMBER"/>
    <property type="match status" value="1"/>
</dbReference>
<dbReference type="AlphaFoldDB" id="A0A0K1MRM7"/>
<dbReference type="PRINTS" id="PR00080">
    <property type="entry name" value="SDRFAMILY"/>
</dbReference>
<name>A0A0K1MRM7_LACPA</name>
<reference evidence="5 6" key="2">
    <citation type="journal article" date="2015" name="J. Am. Soc. Brew. Chem.">
        <title>Dissolved carbon dioxide selects for lactic acid bacteria able to grow in and spoil packaged beer.</title>
        <authorList>
            <person name="Bergsveinson J."/>
            <person name="Redekop A."/>
            <person name="Zoerb S."/>
            <person name="Ziola B."/>
        </authorList>
    </citation>
    <scope>NUCLEOTIDE SEQUENCE [LARGE SCALE GENOMIC DNA]</scope>
    <source>
        <strain evidence="5 6">CCC B1205</strain>
    </source>
</reference>
<reference evidence="4" key="1">
    <citation type="journal article" date="2015" name="Front. Microbiol.">
        <title>The vaginal isolate Lactobacillus paracasei LPC-S01 (DSM 26760) is suitable for oral administration.</title>
        <authorList>
            <person name="Balzaretti S."/>
            <person name="Taverniti V."/>
            <person name="Rondini G."/>
            <person name="Marcolegio G."/>
            <person name="Minuzzo M."/>
            <person name="Remagni M.C."/>
            <person name="Fiore W."/>
            <person name="Arioli S."/>
            <person name="Guglielmetti S."/>
        </authorList>
    </citation>
    <scope>NUCLEOTIDE SEQUENCE</scope>
    <source>
        <strain evidence="4">LPC-S01</strain>
    </source>
</reference>
<evidence type="ECO:0000313" key="4">
    <source>
        <dbReference type="EMBL" id="CRL16966.1"/>
    </source>
</evidence>
<keyword evidence="2 5" id="KW-0560">Oxidoreductase</keyword>
<dbReference type="FunFam" id="3.40.50.720:FF:000084">
    <property type="entry name" value="Short-chain dehydrogenase reductase"/>
    <property type="match status" value="1"/>
</dbReference>
<dbReference type="InterPro" id="IPR036291">
    <property type="entry name" value="NAD(P)-bd_dom_sf"/>
</dbReference>
<evidence type="ECO:0000313" key="6">
    <source>
        <dbReference type="Proteomes" id="UP000237433"/>
    </source>
</evidence>
<dbReference type="PANTHER" id="PTHR42760:SF133">
    <property type="entry name" value="3-OXOACYL-[ACYL-CARRIER-PROTEIN] REDUCTASE"/>
    <property type="match status" value="1"/>
</dbReference>
<gene>
    <name evidence="5" type="ORF">ACX51_09375</name>
</gene>
<dbReference type="InterPro" id="IPR020904">
    <property type="entry name" value="Sc_DH/Rdtase_CS"/>
</dbReference>
<evidence type="ECO:0000256" key="2">
    <source>
        <dbReference type="ARBA" id="ARBA00023002"/>
    </source>
</evidence>
<dbReference type="GO" id="GO:0008206">
    <property type="term" value="P:bile acid metabolic process"/>
    <property type="evidence" value="ECO:0007669"/>
    <property type="project" value="UniProtKB-ARBA"/>
</dbReference>
<dbReference type="GO" id="GO:0009010">
    <property type="term" value="F:sorbitol-6-phosphate 2-dehydrogenase activity"/>
    <property type="evidence" value="ECO:0007669"/>
    <property type="project" value="UniProtKB-EC"/>
</dbReference>
<accession>A0A0K1MRM7</accession>
<dbReference type="PATRIC" id="fig|1597.20.peg.418"/>
<organism evidence="4">
    <name type="scientific">Lacticaseibacillus paracasei</name>
    <name type="common">Lactobacillus paracasei</name>
    <dbReference type="NCBI Taxonomy" id="1597"/>
    <lineage>
        <taxon>Bacteria</taxon>
        <taxon>Bacillati</taxon>
        <taxon>Bacillota</taxon>
        <taxon>Bacilli</taxon>
        <taxon>Lactobacillales</taxon>
        <taxon>Lactobacillaceae</taxon>
        <taxon>Lacticaseibacillus</taxon>
    </lineage>
</organism>
<evidence type="ECO:0000256" key="1">
    <source>
        <dbReference type="ARBA" id="ARBA00006484"/>
    </source>
</evidence>
<comment type="similarity">
    <text evidence="1 3">Belongs to the short-chain dehydrogenases/reductases (SDR) family.</text>
</comment>
<evidence type="ECO:0000256" key="3">
    <source>
        <dbReference type="RuleBase" id="RU000363"/>
    </source>
</evidence>
<dbReference type="EMBL" id="LN846901">
    <property type="protein sequence ID" value="CRL16966.1"/>
    <property type="molecule type" value="Genomic_DNA"/>
</dbReference>
<dbReference type="EMBL" id="LGIY01000014">
    <property type="protein sequence ID" value="POE42766.1"/>
    <property type="molecule type" value="Genomic_DNA"/>
</dbReference>
<dbReference type="EC" id="1.1.1.140" evidence="5"/>
<sequence length="266" mass="28492">MTNWISLAGKRVVITGGSSGIGSIIVKQMLASGAKVSCLDVKPSEYEGQYFFFECDISDQNRVNAAINSAAEKMGGIDVLINDAAINSPKMIYDFYGEEAGHQYDDRDFDRHFDINVKGVLHCVQAVMPHLLSNNGGTIINMSSEAGSEGSVGQALYSATKGAVNALTFSIAKELGPKNIRAVAVAPGINEPTPMGNSQHVADLGYTRGDFKQSREKQAEKYLSNIPLRRVGRLSEIADLIIYLASDHSSYISGTVVNITGGKSHG</sequence>
<dbReference type="RefSeq" id="WP_003586764.1">
    <property type="nucleotide sequence ID" value="NZ_AFYO01000012.1"/>
</dbReference>
<dbReference type="Pfam" id="PF00106">
    <property type="entry name" value="adh_short"/>
    <property type="match status" value="1"/>
</dbReference>
<protein>
    <submittedName>
        <fullName evidence="4">Sorbitol-6-phosphate 2-dehydrogenase</fullName>
        <ecNumber evidence="5">1.1.1.140</ecNumber>
    </submittedName>
</protein>
<dbReference type="Proteomes" id="UP000237433">
    <property type="component" value="Unassembled WGS sequence"/>
</dbReference>
<dbReference type="PROSITE" id="PS00061">
    <property type="entry name" value="ADH_SHORT"/>
    <property type="match status" value="1"/>
</dbReference>
<dbReference type="CDD" id="cd05233">
    <property type="entry name" value="SDR_c"/>
    <property type="match status" value="1"/>
</dbReference>
<dbReference type="Gene3D" id="3.40.50.720">
    <property type="entry name" value="NAD(P)-binding Rossmann-like Domain"/>
    <property type="match status" value="1"/>
</dbReference>
<dbReference type="SUPFAM" id="SSF51735">
    <property type="entry name" value="NAD(P)-binding Rossmann-fold domains"/>
    <property type="match status" value="1"/>
</dbReference>
<dbReference type="NCBIfam" id="NF004817">
    <property type="entry name" value="PRK06171.1"/>
    <property type="match status" value="1"/>
</dbReference>